<dbReference type="STRING" id="1189325.SAMN04488119_104173"/>
<evidence type="ECO:0000313" key="3">
    <source>
        <dbReference type="Proteomes" id="UP000184066"/>
    </source>
</evidence>
<feature type="transmembrane region" description="Helical" evidence="1">
    <location>
        <begin position="152"/>
        <end position="170"/>
    </location>
</feature>
<dbReference type="EMBL" id="FRDL01000004">
    <property type="protein sequence ID" value="SHN65840.1"/>
    <property type="molecule type" value="Genomic_DNA"/>
</dbReference>
<keyword evidence="1" id="KW-0472">Membrane</keyword>
<dbReference type="Proteomes" id="UP000184066">
    <property type="component" value="Unassembled WGS sequence"/>
</dbReference>
<feature type="transmembrane region" description="Helical" evidence="1">
    <location>
        <begin position="274"/>
        <end position="292"/>
    </location>
</feature>
<keyword evidence="1" id="KW-0812">Transmembrane</keyword>
<feature type="transmembrane region" description="Helical" evidence="1">
    <location>
        <begin position="241"/>
        <end position="262"/>
    </location>
</feature>
<name>A0A1M7T522_9RHOB</name>
<evidence type="ECO:0000256" key="1">
    <source>
        <dbReference type="SAM" id="Phobius"/>
    </source>
</evidence>
<dbReference type="OrthoDB" id="7595044at2"/>
<feature type="transmembrane region" description="Helical" evidence="1">
    <location>
        <begin position="209"/>
        <end position="229"/>
    </location>
</feature>
<feature type="transmembrane region" description="Helical" evidence="1">
    <location>
        <begin position="123"/>
        <end position="140"/>
    </location>
</feature>
<accession>A0A1M7T522</accession>
<reference evidence="2 3" key="1">
    <citation type="submission" date="2016-12" db="EMBL/GenBank/DDBJ databases">
        <authorList>
            <person name="Song W.-J."/>
            <person name="Kurnit D.M."/>
        </authorList>
    </citation>
    <scope>NUCLEOTIDE SEQUENCE [LARGE SCALE GENOMIC DNA]</scope>
    <source>
        <strain evidence="2 3">CGMCC 1.10808</strain>
    </source>
</reference>
<sequence length="445" mass="47869">MPNALAYLALFAWPVVALAMFRRMAPRRALIWTLLAGYLLLPERTGVDLPLLPALDKTFIPAAAALALCWPHLRARGGLGVLRGPMGALAAIYLAGPFATALSNPDPVITGVRFMPGLNLYDAASSALTNAVLLMPYLLARRMLADEDAHRDLLTALAAAGLAYTLPALFEIRMSPQLHSWIYGFFPHAFDQQMRYGGFRPVVFLPHGLWLAMFMAMAVIAAAALWRLAPQGRRAARAAATAWLLGVLVLCKTLSATFYALAFAPLVRFAPLRWQVLAAALGGGAVLLYPMLRGADLAPTQTALELAAAVDEERAQSLGFRLGNEDVLLARANLRPFLGWGGYGRSHEYDPATGRDLTIADGRWIIVIGAFGWLGYLAEFGLLTLPLILAARRRAPVAPATAALGLILAANLVDLIPNASLTPLTWMIAGALAGRLEAERARRPT</sequence>
<evidence type="ECO:0000313" key="2">
    <source>
        <dbReference type="EMBL" id="SHN65840.1"/>
    </source>
</evidence>
<protein>
    <recommendedName>
        <fullName evidence="4">O-antigen ligase like membrane protein</fullName>
    </recommendedName>
</protein>
<keyword evidence="3" id="KW-1185">Reference proteome</keyword>
<feature type="transmembrane region" description="Helical" evidence="1">
    <location>
        <begin position="87"/>
        <end position="103"/>
    </location>
</feature>
<dbReference type="AlphaFoldDB" id="A0A1M7T522"/>
<dbReference type="RefSeq" id="WP_072747128.1">
    <property type="nucleotide sequence ID" value="NZ_FOHL01000004.1"/>
</dbReference>
<gene>
    <name evidence="2" type="ORF">SAMN05216200_104173</name>
</gene>
<keyword evidence="1" id="KW-1133">Transmembrane helix</keyword>
<feature type="transmembrane region" description="Helical" evidence="1">
    <location>
        <begin position="6"/>
        <end position="22"/>
    </location>
</feature>
<evidence type="ECO:0008006" key="4">
    <source>
        <dbReference type="Google" id="ProtNLM"/>
    </source>
</evidence>
<feature type="transmembrane region" description="Helical" evidence="1">
    <location>
        <begin position="364"/>
        <end position="391"/>
    </location>
</feature>
<organism evidence="2 3">
    <name type="scientific">Oceanicella actignis</name>
    <dbReference type="NCBI Taxonomy" id="1189325"/>
    <lineage>
        <taxon>Bacteria</taxon>
        <taxon>Pseudomonadati</taxon>
        <taxon>Pseudomonadota</taxon>
        <taxon>Alphaproteobacteria</taxon>
        <taxon>Rhodobacterales</taxon>
        <taxon>Paracoccaceae</taxon>
        <taxon>Oceanicella</taxon>
    </lineage>
</organism>
<proteinExistence type="predicted"/>